<dbReference type="AlphaFoldDB" id="W3A0T2"/>
<protein>
    <recommendedName>
        <fullName evidence="3">Tc3 transposase DNA binding domain-containing protein</fullName>
    </recommendedName>
</protein>
<proteinExistence type="predicted"/>
<sequence length="92" mass="10007">MGRGPSFFEEERGRIKGLAEGGFSGREITRCVRRSPQEIANVLGKPNKASLAAQGRPKALTALQVRQVVRAAATVDYTANELKTTYNLQCSL</sequence>
<evidence type="ECO:0000313" key="1">
    <source>
        <dbReference type="EMBL" id="ETP52855.1"/>
    </source>
</evidence>
<comment type="caution">
    <text evidence="1">The sequence shown here is derived from an EMBL/GenBank/DDBJ whole genome shotgun (WGS) entry which is preliminary data.</text>
</comment>
<gene>
    <name evidence="1" type="ORF">F442_02193</name>
</gene>
<accession>W3A0T2</accession>
<evidence type="ECO:0000313" key="2">
    <source>
        <dbReference type="Proteomes" id="UP000018948"/>
    </source>
</evidence>
<reference evidence="1 2" key="1">
    <citation type="submission" date="2013-11" db="EMBL/GenBank/DDBJ databases">
        <title>The Genome Sequence of Phytophthora parasitica P10297.</title>
        <authorList>
            <consortium name="The Broad Institute Genomics Platform"/>
            <person name="Russ C."/>
            <person name="Tyler B."/>
            <person name="Panabieres F."/>
            <person name="Shan W."/>
            <person name="Tripathy S."/>
            <person name="Grunwald N."/>
            <person name="Machado M."/>
            <person name="Johnson C.S."/>
            <person name="Walker B."/>
            <person name="Young S.K."/>
            <person name="Zeng Q."/>
            <person name="Gargeya S."/>
            <person name="Fitzgerald M."/>
            <person name="Haas B."/>
            <person name="Abouelleil A."/>
            <person name="Allen A.W."/>
            <person name="Alvarado L."/>
            <person name="Arachchi H.M."/>
            <person name="Berlin A.M."/>
            <person name="Chapman S.B."/>
            <person name="Gainer-Dewar J."/>
            <person name="Goldberg J."/>
            <person name="Griggs A."/>
            <person name="Gujja S."/>
            <person name="Hansen M."/>
            <person name="Howarth C."/>
            <person name="Imamovic A."/>
            <person name="Ireland A."/>
            <person name="Larimer J."/>
            <person name="McCowan C."/>
            <person name="Murphy C."/>
            <person name="Pearson M."/>
            <person name="Poon T.W."/>
            <person name="Priest M."/>
            <person name="Roberts A."/>
            <person name="Saif S."/>
            <person name="Shea T."/>
            <person name="Sisk P."/>
            <person name="Sykes S."/>
            <person name="Wortman J."/>
            <person name="Nusbaum C."/>
            <person name="Birren B."/>
        </authorList>
    </citation>
    <scope>NUCLEOTIDE SEQUENCE [LARGE SCALE GENOMIC DNA]</scope>
    <source>
        <strain evidence="1 2">P10297</strain>
    </source>
</reference>
<dbReference type="EMBL" id="ANIY01000437">
    <property type="protein sequence ID" value="ETP52855.1"/>
    <property type="molecule type" value="Genomic_DNA"/>
</dbReference>
<dbReference type="Gene3D" id="1.10.10.60">
    <property type="entry name" value="Homeodomain-like"/>
    <property type="match status" value="1"/>
</dbReference>
<dbReference type="Proteomes" id="UP000018948">
    <property type="component" value="Unassembled WGS sequence"/>
</dbReference>
<name>W3A0T2_PHYNI</name>
<organism evidence="1 2">
    <name type="scientific">Phytophthora nicotianae P10297</name>
    <dbReference type="NCBI Taxonomy" id="1317064"/>
    <lineage>
        <taxon>Eukaryota</taxon>
        <taxon>Sar</taxon>
        <taxon>Stramenopiles</taxon>
        <taxon>Oomycota</taxon>
        <taxon>Peronosporomycetes</taxon>
        <taxon>Peronosporales</taxon>
        <taxon>Peronosporaceae</taxon>
        <taxon>Phytophthora</taxon>
    </lineage>
</organism>
<evidence type="ECO:0008006" key="3">
    <source>
        <dbReference type="Google" id="ProtNLM"/>
    </source>
</evidence>